<dbReference type="AlphaFoldDB" id="A0A1E3Q2V1"/>
<evidence type="ECO:0000259" key="1">
    <source>
        <dbReference type="PROSITE" id="PS50181"/>
    </source>
</evidence>
<dbReference type="InterPro" id="IPR036047">
    <property type="entry name" value="F-box-like_dom_sf"/>
</dbReference>
<dbReference type="EMBL" id="KV454297">
    <property type="protein sequence ID" value="ODQ71492.1"/>
    <property type="molecule type" value="Genomic_DNA"/>
</dbReference>
<dbReference type="Gene3D" id="3.80.10.10">
    <property type="entry name" value="Ribonuclease Inhibitor"/>
    <property type="match status" value="1"/>
</dbReference>
<dbReference type="InterPro" id="IPR001810">
    <property type="entry name" value="F-box_dom"/>
</dbReference>
<reference evidence="2 3" key="1">
    <citation type="journal article" date="2016" name="Proc. Natl. Acad. Sci. U.S.A.">
        <title>Comparative genomics of biotechnologically important yeasts.</title>
        <authorList>
            <person name="Riley R."/>
            <person name="Haridas S."/>
            <person name="Wolfe K.H."/>
            <person name="Lopes M.R."/>
            <person name="Hittinger C.T."/>
            <person name="Goeker M."/>
            <person name="Salamov A.A."/>
            <person name="Wisecaver J.H."/>
            <person name="Long T.M."/>
            <person name="Calvey C.H."/>
            <person name="Aerts A.L."/>
            <person name="Barry K.W."/>
            <person name="Choi C."/>
            <person name="Clum A."/>
            <person name="Coughlan A.Y."/>
            <person name="Deshpande S."/>
            <person name="Douglass A.P."/>
            <person name="Hanson S.J."/>
            <person name="Klenk H.-P."/>
            <person name="LaButti K.M."/>
            <person name="Lapidus A."/>
            <person name="Lindquist E.A."/>
            <person name="Lipzen A.M."/>
            <person name="Meier-Kolthoff J.P."/>
            <person name="Ohm R.A."/>
            <person name="Otillar R.P."/>
            <person name="Pangilinan J.L."/>
            <person name="Peng Y."/>
            <person name="Rokas A."/>
            <person name="Rosa C.A."/>
            <person name="Scheuner C."/>
            <person name="Sibirny A.A."/>
            <person name="Slot J.C."/>
            <person name="Stielow J.B."/>
            <person name="Sun H."/>
            <person name="Kurtzman C.P."/>
            <person name="Blackwell M."/>
            <person name="Grigoriev I.V."/>
            <person name="Jeffries T.W."/>
        </authorList>
    </citation>
    <scope>NUCLEOTIDE SEQUENCE [LARGE SCALE GENOMIC DNA]</scope>
    <source>
        <strain evidence="2 3">NRRL Y-11557</strain>
    </source>
</reference>
<dbReference type="InterPro" id="IPR032675">
    <property type="entry name" value="LRR_dom_sf"/>
</dbReference>
<evidence type="ECO:0000313" key="2">
    <source>
        <dbReference type="EMBL" id="ODQ71492.1"/>
    </source>
</evidence>
<dbReference type="PROSITE" id="PS50181">
    <property type="entry name" value="FBOX"/>
    <property type="match status" value="1"/>
</dbReference>
<dbReference type="Proteomes" id="UP000094385">
    <property type="component" value="Unassembled WGS sequence"/>
</dbReference>
<keyword evidence="3" id="KW-1185">Reference proteome</keyword>
<proteinExistence type="predicted"/>
<name>A0A1E3Q2V1_LIPST</name>
<dbReference type="Gene3D" id="1.20.1280.50">
    <property type="match status" value="1"/>
</dbReference>
<organism evidence="2 3">
    <name type="scientific">Lipomyces starkeyi NRRL Y-11557</name>
    <dbReference type="NCBI Taxonomy" id="675824"/>
    <lineage>
        <taxon>Eukaryota</taxon>
        <taxon>Fungi</taxon>
        <taxon>Dikarya</taxon>
        <taxon>Ascomycota</taxon>
        <taxon>Saccharomycotina</taxon>
        <taxon>Lipomycetes</taxon>
        <taxon>Lipomycetales</taxon>
        <taxon>Lipomycetaceae</taxon>
        <taxon>Lipomyces</taxon>
    </lineage>
</organism>
<dbReference type="SUPFAM" id="SSF81383">
    <property type="entry name" value="F-box domain"/>
    <property type="match status" value="1"/>
</dbReference>
<dbReference type="Pfam" id="PF00646">
    <property type="entry name" value="F-box"/>
    <property type="match status" value="1"/>
</dbReference>
<feature type="domain" description="F-box" evidence="1">
    <location>
        <begin position="34"/>
        <end position="81"/>
    </location>
</feature>
<evidence type="ECO:0000313" key="3">
    <source>
        <dbReference type="Proteomes" id="UP000094385"/>
    </source>
</evidence>
<dbReference type="SMART" id="SM00256">
    <property type="entry name" value="FBOX"/>
    <property type="match status" value="1"/>
</dbReference>
<protein>
    <recommendedName>
        <fullName evidence="1">F-box domain-containing protein</fullName>
    </recommendedName>
</protein>
<sequence>MLRLTIVPQMNGGTADLVETVSYRTAILCGSQQKDPFYCFPAEVRLAILRHLSFEDLLTIRKVCKLWKDFIDMCYSLWEVVDFQNSNGSVTACVVFNSRHKLRQSAEELYISCDEHYTGDCEDIIFGNDWTKLRKLHIESQLPVFSDLRMPGLLGQVTELSIHIKDSPSFVRMLLGHPLNQLRSLWLYADWYDLFKGVIRFDDVLTSHVREMRLLEHLRIGSADPPADCTYPDLLERVYGANKLITLCRSGIHSLIKLFPAISRLSITRVVYSDVDDTIDSHYITNFCGLCLHTLPLTDITIKYSVLPPITITRCVNLTLFCTTVSQVFLCQGLDGVANRINLQSLTLSNIYRLTNQRVNDMLRNMSGALLTALDLSSEPDNFGPNLFYEKPADSCAPDGPIGSSNCSLARAITMSCPALRRLVVGHTAMDDALREFSNLRLLEHFEVKRSEAVSLAGILSLLGISPVAAIEFISTKALLSSVITPIDSKLKSIAVHDCSNVYPSLLKPLERFGMSVCCTCTATSNVDGVF</sequence>
<dbReference type="SUPFAM" id="SSF52047">
    <property type="entry name" value="RNI-like"/>
    <property type="match status" value="1"/>
</dbReference>
<gene>
    <name evidence="2" type="ORF">LIPSTDRAFT_73188</name>
</gene>
<dbReference type="OrthoDB" id="3040787at2759"/>
<accession>A0A1E3Q2V1</accession>